<reference evidence="1" key="1">
    <citation type="journal article" date="2023" name="IScience">
        <title>Live-bearing cockroach genome reveals convergent evolutionary mechanisms linked to viviparity in insects and beyond.</title>
        <authorList>
            <person name="Fouks B."/>
            <person name="Harrison M.C."/>
            <person name="Mikhailova A.A."/>
            <person name="Marchal E."/>
            <person name="English S."/>
            <person name="Carruthers M."/>
            <person name="Jennings E.C."/>
            <person name="Chiamaka E.L."/>
            <person name="Frigard R.A."/>
            <person name="Pippel M."/>
            <person name="Attardo G.M."/>
            <person name="Benoit J.B."/>
            <person name="Bornberg-Bauer E."/>
            <person name="Tobe S.S."/>
        </authorList>
    </citation>
    <scope>NUCLEOTIDE SEQUENCE</scope>
    <source>
        <strain evidence="1">Stay&amp;Tobe</strain>
    </source>
</reference>
<organism evidence="1 2">
    <name type="scientific">Diploptera punctata</name>
    <name type="common">Pacific beetle cockroach</name>
    <dbReference type="NCBI Taxonomy" id="6984"/>
    <lineage>
        <taxon>Eukaryota</taxon>
        <taxon>Metazoa</taxon>
        <taxon>Ecdysozoa</taxon>
        <taxon>Arthropoda</taxon>
        <taxon>Hexapoda</taxon>
        <taxon>Insecta</taxon>
        <taxon>Pterygota</taxon>
        <taxon>Neoptera</taxon>
        <taxon>Polyneoptera</taxon>
        <taxon>Dictyoptera</taxon>
        <taxon>Blattodea</taxon>
        <taxon>Blaberoidea</taxon>
        <taxon>Blaberidae</taxon>
        <taxon>Diplopterinae</taxon>
        <taxon>Diploptera</taxon>
    </lineage>
</organism>
<sequence>MLNLSDGQADQLKCINSIRTAGTSASEKSLNELLDCTKGAEDLFQQGVEGIIEAVNATLLQGTNGIDDILSCFNGDSVFAILLEVGCLITGIPHAISEAAKTFSEVAEGVSNLNQQGVISGTAILTCSTDTIASFRDKLNSLSDNEYCHNISTASTTQTQTSTAYSTTIVF</sequence>
<evidence type="ECO:0000313" key="1">
    <source>
        <dbReference type="EMBL" id="KAJ9588825.1"/>
    </source>
</evidence>
<gene>
    <name evidence="1" type="ORF">L9F63_017863</name>
</gene>
<dbReference type="EMBL" id="JASPKZ010005301">
    <property type="protein sequence ID" value="KAJ9588825.1"/>
    <property type="molecule type" value="Genomic_DNA"/>
</dbReference>
<evidence type="ECO:0000313" key="2">
    <source>
        <dbReference type="Proteomes" id="UP001233999"/>
    </source>
</evidence>
<dbReference type="Proteomes" id="UP001233999">
    <property type="component" value="Unassembled WGS sequence"/>
</dbReference>
<protein>
    <submittedName>
        <fullName evidence="1">Uncharacterized protein</fullName>
    </submittedName>
</protein>
<reference evidence="1" key="2">
    <citation type="submission" date="2023-05" db="EMBL/GenBank/DDBJ databases">
        <authorList>
            <person name="Fouks B."/>
        </authorList>
    </citation>
    <scope>NUCLEOTIDE SEQUENCE</scope>
    <source>
        <strain evidence="1">Stay&amp;Tobe</strain>
        <tissue evidence="1">Testes</tissue>
    </source>
</reference>
<proteinExistence type="predicted"/>
<keyword evidence="2" id="KW-1185">Reference proteome</keyword>
<dbReference type="AlphaFoldDB" id="A0AAD7ZY85"/>
<name>A0AAD7ZY85_DIPPU</name>
<accession>A0AAD7ZY85</accession>
<comment type="caution">
    <text evidence="1">The sequence shown here is derived from an EMBL/GenBank/DDBJ whole genome shotgun (WGS) entry which is preliminary data.</text>
</comment>